<name>A0A6M9Q029_9BURK</name>
<evidence type="ECO:0000256" key="8">
    <source>
        <dbReference type="ARBA" id="ARBA00022927"/>
    </source>
</evidence>
<protein>
    <recommendedName>
        <fullName evidence="3">Flagellar biosynthetic protein FlhB</fullName>
    </recommendedName>
</protein>
<dbReference type="EMBL" id="CP028942">
    <property type="protein sequence ID" value="QKM64325.1"/>
    <property type="molecule type" value="Genomic_DNA"/>
</dbReference>
<keyword evidence="6 13" id="KW-0812">Transmembrane</keyword>
<keyword evidence="10 13" id="KW-0472">Membrane</keyword>
<evidence type="ECO:0000313" key="15">
    <source>
        <dbReference type="Proteomes" id="UP000503312"/>
    </source>
</evidence>
<keyword evidence="8" id="KW-0653">Protein transport</keyword>
<feature type="transmembrane region" description="Helical" evidence="13">
    <location>
        <begin position="155"/>
        <end position="175"/>
    </location>
</feature>
<dbReference type="PRINTS" id="PR00950">
    <property type="entry name" value="TYPE3IMSPROT"/>
</dbReference>
<organism evidence="14 15">
    <name type="scientific">Polynucleobacter tropicus</name>
    <dbReference type="NCBI Taxonomy" id="1743174"/>
    <lineage>
        <taxon>Bacteria</taxon>
        <taxon>Pseudomonadati</taxon>
        <taxon>Pseudomonadota</taxon>
        <taxon>Betaproteobacteria</taxon>
        <taxon>Burkholderiales</taxon>
        <taxon>Burkholderiaceae</taxon>
        <taxon>Polynucleobacter</taxon>
    </lineage>
</organism>
<evidence type="ECO:0000256" key="1">
    <source>
        <dbReference type="ARBA" id="ARBA00004651"/>
    </source>
</evidence>
<comment type="similarity">
    <text evidence="2">Belongs to the type III secretion exporter family.</text>
</comment>
<evidence type="ECO:0000256" key="10">
    <source>
        <dbReference type="ARBA" id="ARBA00023136"/>
    </source>
</evidence>
<dbReference type="GO" id="GO:0009306">
    <property type="term" value="P:protein secretion"/>
    <property type="evidence" value="ECO:0007669"/>
    <property type="project" value="InterPro"/>
</dbReference>
<feature type="transmembrane region" description="Helical" evidence="13">
    <location>
        <begin position="187"/>
        <end position="211"/>
    </location>
</feature>
<proteinExistence type="inferred from homology"/>
<dbReference type="RefSeq" id="WP_173955367.1">
    <property type="nucleotide sequence ID" value="NZ_CP028942.1"/>
</dbReference>
<accession>A0A6M9Q029</accession>
<keyword evidence="14" id="KW-0969">Cilium</keyword>
<feature type="transmembrane region" description="Helical" evidence="13">
    <location>
        <begin position="82"/>
        <end position="105"/>
    </location>
</feature>
<keyword evidence="15" id="KW-1185">Reference proteome</keyword>
<keyword evidence="14" id="KW-0966">Cell projection</keyword>
<evidence type="ECO:0000256" key="9">
    <source>
        <dbReference type="ARBA" id="ARBA00022989"/>
    </source>
</evidence>
<dbReference type="PANTHER" id="PTHR30531">
    <property type="entry name" value="FLAGELLAR BIOSYNTHETIC PROTEIN FLHB"/>
    <property type="match status" value="1"/>
</dbReference>
<evidence type="ECO:0000256" key="13">
    <source>
        <dbReference type="SAM" id="Phobius"/>
    </source>
</evidence>
<evidence type="ECO:0000313" key="14">
    <source>
        <dbReference type="EMBL" id="QKM64325.1"/>
    </source>
</evidence>
<dbReference type="Gene3D" id="3.40.1690.10">
    <property type="entry name" value="secretion proteins EscU"/>
    <property type="match status" value="1"/>
</dbReference>
<keyword evidence="14" id="KW-0282">Flagellum</keyword>
<evidence type="ECO:0000256" key="6">
    <source>
        <dbReference type="ARBA" id="ARBA00022692"/>
    </source>
</evidence>
<keyword evidence="7" id="KW-1005">Bacterial flagellum biogenesis</keyword>
<evidence type="ECO:0000256" key="3">
    <source>
        <dbReference type="ARBA" id="ARBA00021622"/>
    </source>
</evidence>
<evidence type="ECO:0000256" key="5">
    <source>
        <dbReference type="ARBA" id="ARBA00022475"/>
    </source>
</evidence>
<reference evidence="14 15" key="1">
    <citation type="submission" date="2018-04" db="EMBL/GenBank/DDBJ databases">
        <title>Polynucleobacter sp. UH21B genome.</title>
        <authorList>
            <person name="Hahn M.W."/>
        </authorList>
    </citation>
    <scope>NUCLEOTIDE SEQUENCE [LARGE SCALE GENOMIC DNA]</scope>
    <source>
        <strain evidence="14 15">MWH-UH21B</strain>
    </source>
</reference>
<dbReference type="KEGG" id="ptrp:DCO17_03185"/>
<dbReference type="PANTHER" id="PTHR30531:SF12">
    <property type="entry name" value="FLAGELLAR BIOSYNTHETIC PROTEIN FLHB"/>
    <property type="match status" value="1"/>
</dbReference>
<evidence type="ECO:0000256" key="4">
    <source>
        <dbReference type="ARBA" id="ARBA00022448"/>
    </source>
</evidence>
<comment type="function">
    <text evidence="12">Required for formation of the rod structure in the basal body of the flagellar apparatus. Together with FliI and FliH, may constitute the export apparatus of flagellin.</text>
</comment>
<sequence length="377" mass="42419">MAEGGDNAQERELEPSERRILRAREQGQLPQSRDIATFALLTVFIIFLIAAGPLLLQQLVLMTKSSFVFSRPVELLDHIREWLGGAFLVVLLLLSLIFLPIWLVAVFAPLSLVNFRAYFAPKFDMGRLDFISGLGRMVSLNALTELIKNILKTTLVLGIGMAYLSGLFVYIRSIVSQDFDAALLHTSYFILNGFLLLMAPLLLIAVGDGWLQWFNFRKQIRMSPEEMKQEMKESEGSPEIKQRLRQRQRQIASSRMMAAIERADVVLANPEHYSVALRYDMEKMVAPIVIAKGMDLVALRIQEVAREHDVPVAQIPPLARYLYSQLEIGEAIPMSLFEAVAKILAWAYEVKESGGIEGEIPEISFEATQLKPGKALI</sequence>
<comment type="subcellular location">
    <subcellularLocation>
        <location evidence="1">Cell membrane</location>
        <topology evidence="1">Multi-pass membrane protein</topology>
    </subcellularLocation>
</comment>
<keyword evidence="11" id="KW-1006">Bacterial flagellum protein export</keyword>
<keyword evidence="5" id="KW-1003">Cell membrane</keyword>
<dbReference type="SUPFAM" id="SSF160544">
    <property type="entry name" value="EscU C-terminal domain-like"/>
    <property type="match status" value="1"/>
</dbReference>
<dbReference type="AlphaFoldDB" id="A0A6M9Q029"/>
<gene>
    <name evidence="14" type="ORF">DCO17_03185</name>
</gene>
<dbReference type="GO" id="GO:0005886">
    <property type="term" value="C:plasma membrane"/>
    <property type="evidence" value="ECO:0007669"/>
    <property type="project" value="UniProtKB-SubCell"/>
</dbReference>
<dbReference type="GO" id="GO:0044781">
    <property type="term" value="P:bacterial-type flagellum organization"/>
    <property type="evidence" value="ECO:0007669"/>
    <property type="project" value="UniProtKB-KW"/>
</dbReference>
<evidence type="ECO:0000256" key="12">
    <source>
        <dbReference type="ARBA" id="ARBA00025078"/>
    </source>
</evidence>
<evidence type="ECO:0000256" key="2">
    <source>
        <dbReference type="ARBA" id="ARBA00010690"/>
    </source>
</evidence>
<dbReference type="Proteomes" id="UP000503312">
    <property type="component" value="Chromosome"/>
</dbReference>
<evidence type="ECO:0000256" key="11">
    <source>
        <dbReference type="ARBA" id="ARBA00023225"/>
    </source>
</evidence>
<dbReference type="FunFam" id="3.40.1690.10:FF:000001">
    <property type="entry name" value="Flagellar biosynthetic protein FlhB"/>
    <property type="match status" value="1"/>
</dbReference>
<dbReference type="InterPro" id="IPR006135">
    <property type="entry name" value="T3SS_substrate_exporter"/>
</dbReference>
<keyword evidence="9 13" id="KW-1133">Transmembrane helix</keyword>
<dbReference type="InterPro" id="IPR029025">
    <property type="entry name" value="T3SS_substrate_exporter_C"/>
</dbReference>
<evidence type="ECO:0000256" key="7">
    <source>
        <dbReference type="ARBA" id="ARBA00022795"/>
    </source>
</evidence>
<dbReference type="Pfam" id="PF01312">
    <property type="entry name" value="Bac_export_2"/>
    <property type="match status" value="1"/>
</dbReference>
<keyword evidence="4" id="KW-0813">Transport</keyword>
<feature type="transmembrane region" description="Helical" evidence="13">
    <location>
        <begin position="35"/>
        <end position="61"/>
    </location>
</feature>